<proteinExistence type="predicted"/>
<reference evidence="8 9" key="2">
    <citation type="submission" date="2019-08" db="EMBL/GenBank/DDBJ databases">
        <authorList>
            <person name="Brilhante M."/>
            <person name="Perreten V."/>
        </authorList>
    </citation>
    <scope>NUCLEOTIDE SEQUENCE [LARGE SCALE GENOMIC DNA]</scope>
    <source>
        <strain evidence="8 9">MCP106</strain>
    </source>
</reference>
<dbReference type="RefSeq" id="WP_148854580.1">
    <property type="nucleotide sequence ID" value="NZ_VSRO01000025.1"/>
</dbReference>
<evidence type="ECO:0000313" key="8">
    <source>
        <dbReference type="EMBL" id="TYK54052.1"/>
    </source>
</evidence>
<keyword evidence="5 6" id="KW-0472">Membrane</keyword>
<comment type="caution">
    <text evidence="8">The sequence shown here is derived from an EMBL/GenBank/DDBJ whole genome shotgun (WGS) entry which is preliminary data.</text>
</comment>
<keyword evidence="2" id="KW-1003">Cell membrane</keyword>
<dbReference type="PANTHER" id="PTHR35007">
    <property type="entry name" value="INTEGRAL MEMBRANE PROTEIN-RELATED"/>
    <property type="match status" value="1"/>
</dbReference>
<protein>
    <submittedName>
        <fullName evidence="8">Type II secretion system F family protein</fullName>
    </submittedName>
</protein>
<evidence type="ECO:0000313" key="9">
    <source>
        <dbReference type="Proteomes" id="UP000324029"/>
    </source>
</evidence>
<comment type="subcellular location">
    <subcellularLocation>
        <location evidence="1">Cell membrane</location>
        <topology evidence="1">Multi-pass membrane protein</topology>
    </subcellularLocation>
</comment>
<dbReference type="AlphaFoldDB" id="A0A5D3G185"/>
<name>A0A5D3G185_9PSED</name>
<dbReference type="PANTHER" id="PTHR35007:SF1">
    <property type="entry name" value="PILUS ASSEMBLY PROTEIN"/>
    <property type="match status" value="1"/>
</dbReference>
<evidence type="ECO:0000256" key="3">
    <source>
        <dbReference type="ARBA" id="ARBA00022692"/>
    </source>
</evidence>
<dbReference type="Gene3D" id="1.20.81.30">
    <property type="entry name" value="Type II secretion system (T2SS), domain F"/>
    <property type="match status" value="1"/>
</dbReference>
<accession>A0A5D3G185</accession>
<evidence type="ECO:0000256" key="1">
    <source>
        <dbReference type="ARBA" id="ARBA00004651"/>
    </source>
</evidence>
<dbReference type="Proteomes" id="UP000324029">
    <property type="component" value="Unassembled WGS sequence"/>
</dbReference>
<feature type="transmembrane region" description="Helical" evidence="6">
    <location>
        <begin position="237"/>
        <end position="258"/>
    </location>
</feature>
<evidence type="ECO:0000256" key="4">
    <source>
        <dbReference type="ARBA" id="ARBA00022989"/>
    </source>
</evidence>
<feature type="transmembrane region" description="Helical" evidence="6">
    <location>
        <begin position="6"/>
        <end position="22"/>
    </location>
</feature>
<dbReference type="InterPro" id="IPR018076">
    <property type="entry name" value="T2SS_GspF_dom"/>
</dbReference>
<reference evidence="8 9" key="1">
    <citation type="submission" date="2019-08" db="EMBL/GenBank/DDBJ databases">
        <title>Subclass B2 metallo-beta lactamase from Pseudomonas synxantha.</title>
        <authorList>
            <person name="Poirel L."/>
            <person name="Palmieri M."/>
            <person name="Masseron A."/>
            <person name="Perreten V."/>
            <person name="Nordman P."/>
        </authorList>
    </citation>
    <scope>NUCLEOTIDE SEQUENCE [LARGE SCALE GENOMIC DNA]</scope>
    <source>
        <strain evidence="8 9">MCP106</strain>
    </source>
</reference>
<dbReference type="InterPro" id="IPR042094">
    <property type="entry name" value="T2SS_GspF_sf"/>
</dbReference>
<evidence type="ECO:0000256" key="2">
    <source>
        <dbReference type="ARBA" id="ARBA00022475"/>
    </source>
</evidence>
<dbReference type="EMBL" id="VSRO01000025">
    <property type="protein sequence ID" value="TYK54052.1"/>
    <property type="molecule type" value="Genomic_DNA"/>
</dbReference>
<feature type="transmembrane region" description="Helical" evidence="6">
    <location>
        <begin position="270"/>
        <end position="290"/>
    </location>
</feature>
<feature type="transmembrane region" description="Helical" evidence="6">
    <location>
        <begin position="93"/>
        <end position="110"/>
    </location>
</feature>
<evidence type="ECO:0000256" key="6">
    <source>
        <dbReference type="SAM" id="Phobius"/>
    </source>
</evidence>
<dbReference type="Pfam" id="PF00482">
    <property type="entry name" value="T2SSF"/>
    <property type="match status" value="1"/>
</dbReference>
<feature type="transmembrane region" description="Helical" evidence="6">
    <location>
        <begin position="70"/>
        <end position="87"/>
    </location>
</feature>
<keyword evidence="3 6" id="KW-0812">Transmembrane</keyword>
<feature type="domain" description="Type II secretion system protein GspF" evidence="7">
    <location>
        <begin position="128"/>
        <end position="252"/>
    </location>
</feature>
<evidence type="ECO:0000256" key="5">
    <source>
        <dbReference type="ARBA" id="ARBA00023136"/>
    </source>
</evidence>
<keyword evidence="4 6" id="KW-1133">Transmembrane helix</keyword>
<dbReference type="GO" id="GO:0005886">
    <property type="term" value="C:plasma membrane"/>
    <property type="evidence" value="ECO:0007669"/>
    <property type="project" value="UniProtKB-SubCell"/>
</dbReference>
<gene>
    <name evidence="8" type="ORF">FXO26_29630</name>
</gene>
<organism evidence="8 9">
    <name type="scientific">Pseudomonas synxantha</name>
    <dbReference type="NCBI Taxonomy" id="47883"/>
    <lineage>
        <taxon>Bacteria</taxon>
        <taxon>Pseudomonadati</taxon>
        <taxon>Pseudomonadota</taxon>
        <taxon>Gammaproteobacteria</taxon>
        <taxon>Pseudomonadales</taxon>
        <taxon>Pseudomonadaceae</taxon>
        <taxon>Pseudomonas</taxon>
    </lineage>
</organism>
<evidence type="ECO:0000259" key="7">
    <source>
        <dbReference type="Pfam" id="PF00482"/>
    </source>
</evidence>
<sequence>MTGLILLLICILLISLSVWLFQRGLRQSGTDRVLERLADGQPLPQEPNGSWIALERMFQRAGLGKPTDRLGLWLSCWAVGILLGYLLADWLGLLTLLIAPPLLLRLYIAWRYQRRVQRMIEQLPQLLDHSVRSLKSGRTLADAVLGAIDSTEAPLKQAMSRIQRNVQMGVSLPESVSDFAEFYERDEFRLFALGLKVNHRYGGNASELLENLIKMIREREQGARQLKAMTGETRMTAYVLAGLPIVMVGYFLMVNPGYLMSMWNDGTGRYLLLAAVALDITGTFVMWRMLRSI</sequence>